<dbReference type="EMBL" id="QDDR01000014">
    <property type="protein sequence ID" value="PVE45487.1"/>
    <property type="molecule type" value="Genomic_DNA"/>
</dbReference>
<dbReference type="Proteomes" id="UP000244810">
    <property type="component" value="Unassembled WGS sequence"/>
</dbReference>
<dbReference type="RefSeq" id="WP_107754360.1">
    <property type="nucleotide sequence ID" value="NZ_QBKF01000013.1"/>
</dbReference>
<protein>
    <recommendedName>
        <fullName evidence="3">DUF296 domain-containing protein</fullName>
    </recommendedName>
</protein>
<reference evidence="1 2" key="1">
    <citation type="journal article" date="2011" name="Syst. Appl. Microbiol.">
        <title>Defluviimonas denitrificans gen. nov., sp. nov., and Pararhodobacter aggregans gen. nov., sp. nov., non-phototrophic Rhodobacteraceae from the biofilter of a marine aquaculture.</title>
        <authorList>
            <person name="Foesel B.U."/>
            <person name="Drake H.L."/>
            <person name="Schramm A."/>
        </authorList>
    </citation>
    <scope>NUCLEOTIDE SEQUENCE [LARGE SCALE GENOMIC DNA]</scope>
    <source>
        <strain evidence="1 2">D1-19</strain>
    </source>
</reference>
<evidence type="ECO:0008006" key="3">
    <source>
        <dbReference type="Google" id="ProtNLM"/>
    </source>
</evidence>
<evidence type="ECO:0000313" key="2">
    <source>
        <dbReference type="Proteomes" id="UP000244810"/>
    </source>
</evidence>
<name>A0A2T7ULD7_9RHOB</name>
<organism evidence="1 2">
    <name type="scientific">Pararhodobacter aggregans</name>
    <dbReference type="NCBI Taxonomy" id="404875"/>
    <lineage>
        <taxon>Bacteria</taxon>
        <taxon>Pseudomonadati</taxon>
        <taxon>Pseudomonadota</taxon>
        <taxon>Alphaproteobacteria</taxon>
        <taxon>Rhodobacterales</taxon>
        <taxon>Paracoccaceae</taxon>
        <taxon>Pararhodobacter</taxon>
    </lineage>
</organism>
<evidence type="ECO:0000313" key="1">
    <source>
        <dbReference type="EMBL" id="PVE45487.1"/>
    </source>
</evidence>
<gene>
    <name evidence="1" type="ORF">DDE23_20915</name>
</gene>
<proteinExistence type="predicted"/>
<dbReference type="AlphaFoldDB" id="A0A2T7ULD7"/>
<comment type="caution">
    <text evidence="1">The sequence shown here is derived from an EMBL/GenBank/DDBJ whole genome shotgun (WGS) entry which is preliminary data.</text>
</comment>
<dbReference type="SUPFAM" id="SSF117856">
    <property type="entry name" value="AF0104/ALDC/Ptd012-like"/>
    <property type="match status" value="1"/>
</dbReference>
<keyword evidence="2" id="KW-1185">Reference proteome</keyword>
<accession>A0A2T7ULD7</accession>
<sequence>MIERLVHPGPAPARRWAVAPCRAEPVDLVLPVADRLADSVALALADFDGGWLEIEEATLGTLDFVIPGEDPTGAHAAWYAGPYRMGAGRIVHLGLHAGRKEGGPWLHGHGAFAAPGWEGPDFGHILPFESRLAQPIRARGWGLKGARLEVSADTETHFPLFQPVALGAGGNAALVTLRPNQDITLALEAAVAEAGIRDGRVYGLGSVVRPKLEGQPRIDSFATELLLTEAEVRGGRARLGIEVVTLQGARHRGVLERGENGVCITAEVLVVADRGMVG</sequence>
<dbReference type="OrthoDB" id="8720942at2"/>